<evidence type="ECO:0000259" key="8">
    <source>
        <dbReference type="PROSITE" id="PS50893"/>
    </source>
</evidence>
<dbReference type="InterPro" id="IPR003439">
    <property type="entry name" value="ABC_transporter-like_ATP-bd"/>
</dbReference>
<dbReference type="GO" id="GO:0005524">
    <property type="term" value="F:ATP binding"/>
    <property type="evidence" value="ECO:0007669"/>
    <property type="project" value="UniProtKB-KW"/>
</dbReference>
<accession>A0A9D1EG25</accession>
<comment type="subcellular location">
    <subcellularLocation>
        <location evidence="1">Membrane</location>
        <topology evidence="1">Multi-pass membrane protein</topology>
    </subcellularLocation>
</comment>
<evidence type="ECO:0000256" key="6">
    <source>
        <dbReference type="ARBA" id="ARBA00022989"/>
    </source>
</evidence>
<gene>
    <name evidence="9" type="ORF">IAC96_11945</name>
</gene>
<protein>
    <submittedName>
        <fullName evidence="9">Leucine-rich repeat protein</fullName>
    </submittedName>
</protein>
<evidence type="ECO:0000256" key="7">
    <source>
        <dbReference type="ARBA" id="ARBA00023136"/>
    </source>
</evidence>
<name>A0A9D1EG25_9FIRM</name>
<dbReference type="EMBL" id="DVHN01000163">
    <property type="protein sequence ID" value="HIR89649.1"/>
    <property type="molecule type" value="Genomic_DNA"/>
</dbReference>
<dbReference type="PANTHER" id="PTHR48041:SF91">
    <property type="entry name" value="ABC TRANSPORTER G FAMILY MEMBER 28"/>
    <property type="match status" value="1"/>
</dbReference>
<keyword evidence="6" id="KW-1133">Transmembrane helix</keyword>
<dbReference type="SUPFAM" id="SSF52540">
    <property type="entry name" value="P-loop containing nucleoside triphosphate hydrolases"/>
    <property type="match status" value="1"/>
</dbReference>
<dbReference type="InterPro" id="IPR032675">
    <property type="entry name" value="LRR_dom_sf"/>
</dbReference>
<evidence type="ECO:0000313" key="9">
    <source>
        <dbReference type="EMBL" id="HIR89649.1"/>
    </source>
</evidence>
<dbReference type="Pfam" id="PF13306">
    <property type="entry name" value="LRR_5"/>
    <property type="match status" value="2"/>
</dbReference>
<organism evidence="9 10">
    <name type="scientific">Candidatus Fimimorpha faecalis</name>
    <dbReference type="NCBI Taxonomy" id="2840824"/>
    <lineage>
        <taxon>Bacteria</taxon>
        <taxon>Bacillati</taxon>
        <taxon>Bacillota</taxon>
        <taxon>Clostridia</taxon>
        <taxon>Eubacteriales</taxon>
        <taxon>Candidatus Fimimorpha</taxon>
    </lineage>
</organism>
<dbReference type="InterPro" id="IPR003593">
    <property type="entry name" value="AAA+_ATPase"/>
</dbReference>
<evidence type="ECO:0000256" key="1">
    <source>
        <dbReference type="ARBA" id="ARBA00004141"/>
    </source>
</evidence>
<evidence type="ECO:0000256" key="2">
    <source>
        <dbReference type="ARBA" id="ARBA00022448"/>
    </source>
</evidence>
<dbReference type="Pfam" id="PF00005">
    <property type="entry name" value="ABC_tran"/>
    <property type="match status" value="1"/>
</dbReference>
<dbReference type="Gene3D" id="3.80.10.10">
    <property type="entry name" value="Ribonuclease Inhibitor"/>
    <property type="match status" value="2"/>
</dbReference>
<dbReference type="SUPFAM" id="SSF52058">
    <property type="entry name" value="L domain-like"/>
    <property type="match status" value="1"/>
</dbReference>
<keyword evidence="3" id="KW-0812">Transmembrane</keyword>
<reference evidence="9" key="1">
    <citation type="submission" date="2020-10" db="EMBL/GenBank/DDBJ databases">
        <authorList>
            <person name="Gilroy R."/>
        </authorList>
    </citation>
    <scope>NUCLEOTIDE SEQUENCE</scope>
    <source>
        <strain evidence="9">ChiW13-3771</strain>
    </source>
</reference>
<dbReference type="InterPro" id="IPR026906">
    <property type="entry name" value="LRR_5"/>
</dbReference>
<dbReference type="Proteomes" id="UP000824201">
    <property type="component" value="Unassembled WGS sequence"/>
</dbReference>
<feature type="domain" description="ABC transporter" evidence="8">
    <location>
        <begin position="256"/>
        <end position="509"/>
    </location>
</feature>
<dbReference type="GO" id="GO:0016887">
    <property type="term" value="F:ATP hydrolysis activity"/>
    <property type="evidence" value="ECO:0007669"/>
    <property type="project" value="InterPro"/>
</dbReference>
<dbReference type="PANTHER" id="PTHR48041">
    <property type="entry name" value="ABC TRANSPORTER G FAMILY MEMBER 28"/>
    <property type="match status" value="1"/>
</dbReference>
<keyword evidence="2" id="KW-0813">Transport</keyword>
<reference evidence="9" key="2">
    <citation type="journal article" date="2021" name="PeerJ">
        <title>Extensive microbial diversity within the chicken gut microbiome revealed by metagenomics and culture.</title>
        <authorList>
            <person name="Gilroy R."/>
            <person name="Ravi A."/>
            <person name="Getino M."/>
            <person name="Pursley I."/>
            <person name="Horton D.L."/>
            <person name="Alikhan N.F."/>
            <person name="Baker D."/>
            <person name="Gharbi K."/>
            <person name="Hall N."/>
            <person name="Watson M."/>
            <person name="Adriaenssens E.M."/>
            <person name="Foster-Nyarko E."/>
            <person name="Jarju S."/>
            <person name="Secka A."/>
            <person name="Antonio M."/>
            <person name="Oren A."/>
            <person name="Chaudhuri R.R."/>
            <person name="La Ragione R."/>
            <person name="Hildebrand F."/>
            <person name="Pallen M.J."/>
        </authorList>
    </citation>
    <scope>NUCLEOTIDE SEQUENCE</scope>
    <source>
        <strain evidence="9">ChiW13-3771</strain>
    </source>
</reference>
<proteinExistence type="predicted"/>
<dbReference type="GO" id="GO:0016020">
    <property type="term" value="C:membrane"/>
    <property type="evidence" value="ECO:0007669"/>
    <property type="project" value="UniProtKB-SubCell"/>
</dbReference>
<keyword evidence="5" id="KW-0067">ATP-binding</keyword>
<dbReference type="PROSITE" id="PS50893">
    <property type="entry name" value="ABC_TRANSPORTER_2"/>
    <property type="match status" value="1"/>
</dbReference>
<dbReference type="AlphaFoldDB" id="A0A9D1EG25"/>
<dbReference type="InterPro" id="IPR027417">
    <property type="entry name" value="P-loop_NTPase"/>
</dbReference>
<keyword evidence="7" id="KW-0472">Membrane</keyword>
<sequence>MDKQENTLLLTSQSCSFSSIRSATKLVFDIRRKIAITIPERMCADHDSLESVVFKSPVKKIERYAFSNCPRLQEVIFEQSVSSIDYNAFSNCPRLQEVIFLITSLTQLQSHIPEKVTKVIFDIKTEDAITIPAYMCAHHDSLESVIFKNPIKIISWFSFCDCPRLREVIFEQSVDLIETGAFFNTAITQIHLNHDVIIKDTAFDNCGDHGETLTIVTDGLCPNIQKFAKRNGIGYSSISEEKRVQYAEKSTYPITIKANNLNVTIKGKRILSDVSIKIEPGEMIMIIGGSGTGKSTLVKHLFGLESGWNIVTVQANGETIIGEVTSKKVQKLLKNKIFYAPQFTISNNDLTVEQEIQKNALMFRPEGKYTPSELEQLARQFSLWDSDHKLLNTLVRRISGGQKKKLLMACSQASKPQILVFDEPDSGLDEPSAFNLFIQDLREIEVNRKGKTVIVISHHPHNFMNHFRDKNRRVPFDEIFTRLVVLAKEDNKKGGTIAFSGTPREAKSFFGLKNDPYSRIVSLVMPKEEGGESEPDEIKKYIHRYRAIINN</sequence>
<evidence type="ECO:0000256" key="5">
    <source>
        <dbReference type="ARBA" id="ARBA00022840"/>
    </source>
</evidence>
<dbReference type="Gene3D" id="3.40.50.300">
    <property type="entry name" value="P-loop containing nucleotide triphosphate hydrolases"/>
    <property type="match status" value="1"/>
</dbReference>
<comment type="caution">
    <text evidence="9">The sequence shown here is derived from an EMBL/GenBank/DDBJ whole genome shotgun (WGS) entry which is preliminary data.</text>
</comment>
<evidence type="ECO:0000256" key="4">
    <source>
        <dbReference type="ARBA" id="ARBA00022741"/>
    </source>
</evidence>
<evidence type="ECO:0000256" key="3">
    <source>
        <dbReference type="ARBA" id="ARBA00022692"/>
    </source>
</evidence>
<keyword evidence="4" id="KW-0547">Nucleotide-binding</keyword>
<dbReference type="InterPro" id="IPR050352">
    <property type="entry name" value="ABCG_transporters"/>
</dbReference>
<evidence type="ECO:0000313" key="10">
    <source>
        <dbReference type="Proteomes" id="UP000824201"/>
    </source>
</evidence>
<dbReference type="GO" id="GO:0042626">
    <property type="term" value="F:ATPase-coupled transmembrane transporter activity"/>
    <property type="evidence" value="ECO:0007669"/>
    <property type="project" value="TreeGrafter"/>
</dbReference>
<dbReference type="SMART" id="SM00382">
    <property type="entry name" value="AAA"/>
    <property type="match status" value="1"/>
</dbReference>